<accession>A0A0D0AVR1</accession>
<feature type="region of interest" description="Disordered" evidence="1">
    <location>
        <begin position="113"/>
        <end position="151"/>
    </location>
</feature>
<sequence length="447" mass="49314">MAPPPTFSGSLQSKRKAELQSLATALDLDTNGTKDDLYTRIQAFLDENQSELEEDPQFSGLFEKRRRRKESAPPPSKRSTGDSSSNRRVVAMEPLYESTPAKDLSDVSAFLKNPVDNASPSPHKRRITRSSLAIADTPSSLPPLPDSPETSTIVDQSVVNRTIIERIPTPRMSGMLQAVKQKQAVAIHNTNKALFNTRIFLSNSKIIWSVSVLIQLVYIYANIVPWQYLHIPFSASTTPAPSDIPPPTVVPSSASSQSWNFISVTIPYPPLATFESRMFWTILVHWFIPTVLIPAIAGILISFKPHPTSPQQVTLSESREISRIVRAEEVEERDEEEIEAQPEKQMLSAPFDPLTASIVQLAAQIAYTFPAYSPFAITSSTSPTFKSVDILGFRWRVLFASVGVAFAFAEAISRAGLLGSIPLDEVSNSKALQPYETIDTVVDSEVD</sequence>
<dbReference type="GO" id="GO:0016020">
    <property type="term" value="C:membrane"/>
    <property type="evidence" value="ECO:0007669"/>
    <property type="project" value="TreeGrafter"/>
</dbReference>
<gene>
    <name evidence="4" type="ORF">GYMLUDRAFT_76934</name>
</gene>
<evidence type="ECO:0000256" key="1">
    <source>
        <dbReference type="SAM" id="MobiDB-lite"/>
    </source>
</evidence>
<dbReference type="PANTHER" id="PTHR41807">
    <property type="entry name" value="GLUTATHIONE TRANSFERASE 3"/>
    <property type="match status" value="1"/>
</dbReference>
<dbReference type="PANTHER" id="PTHR41807:SF1">
    <property type="entry name" value="GLUTATHIONE TRANSFERASE 3"/>
    <property type="match status" value="1"/>
</dbReference>
<feature type="compositionally biased region" description="Polar residues" evidence="1">
    <location>
        <begin position="77"/>
        <end position="87"/>
    </location>
</feature>
<feature type="transmembrane region" description="Helical" evidence="2">
    <location>
        <begin position="206"/>
        <end position="229"/>
    </location>
</feature>
<dbReference type="Pfam" id="PF02037">
    <property type="entry name" value="SAP"/>
    <property type="match status" value="1"/>
</dbReference>
<protein>
    <recommendedName>
        <fullName evidence="3">SAP domain-containing protein</fullName>
    </recommendedName>
</protein>
<dbReference type="SMART" id="SM00513">
    <property type="entry name" value="SAP"/>
    <property type="match status" value="1"/>
</dbReference>
<evidence type="ECO:0000313" key="4">
    <source>
        <dbReference type="EMBL" id="KIK54595.1"/>
    </source>
</evidence>
<evidence type="ECO:0000256" key="2">
    <source>
        <dbReference type="SAM" id="Phobius"/>
    </source>
</evidence>
<feature type="domain" description="SAP" evidence="3">
    <location>
        <begin position="11"/>
        <end position="45"/>
    </location>
</feature>
<dbReference type="HOGENOM" id="CLU_706084_0_0_1"/>
<dbReference type="PROSITE" id="PS50800">
    <property type="entry name" value="SAP"/>
    <property type="match status" value="1"/>
</dbReference>
<proteinExistence type="predicted"/>
<dbReference type="OrthoDB" id="5569309at2759"/>
<feature type="transmembrane region" description="Helical" evidence="2">
    <location>
        <begin position="278"/>
        <end position="301"/>
    </location>
</feature>
<reference evidence="4 5" key="1">
    <citation type="submission" date="2014-04" db="EMBL/GenBank/DDBJ databases">
        <title>Evolutionary Origins and Diversification of the Mycorrhizal Mutualists.</title>
        <authorList>
            <consortium name="DOE Joint Genome Institute"/>
            <consortium name="Mycorrhizal Genomics Consortium"/>
            <person name="Kohler A."/>
            <person name="Kuo A."/>
            <person name="Nagy L.G."/>
            <person name="Floudas D."/>
            <person name="Copeland A."/>
            <person name="Barry K.W."/>
            <person name="Cichocki N."/>
            <person name="Veneault-Fourrey C."/>
            <person name="LaButti K."/>
            <person name="Lindquist E.A."/>
            <person name="Lipzen A."/>
            <person name="Lundell T."/>
            <person name="Morin E."/>
            <person name="Murat C."/>
            <person name="Riley R."/>
            <person name="Ohm R."/>
            <person name="Sun H."/>
            <person name="Tunlid A."/>
            <person name="Henrissat B."/>
            <person name="Grigoriev I.V."/>
            <person name="Hibbett D.S."/>
            <person name="Martin F."/>
        </authorList>
    </citation>
    <scope>NUCLEOTIDE SEQUENCE [LARGE SCALE GENOMIC DNA]</scope>
    <source>
        <strain evidence="4 5">FD-317 M1</strain>
    </source>
</reference>
<feature type="region of interest" description="Disordered" evidence="1">
    <location>
        <begin position="45"/>
        <end position="88"/>
    </location>
</feature>
<name>A0A0D0AVR1_9AGAR</name>
<keyword evidence="2" id="KW-1133">Transmembrane helix</keyword>
<dbReference type="Proteomes" id="UP000053593">
    <property type="component" value="Unassembled WGS sequence"/>
</dbReference>
<dbReference type="InterPro" id="IPR038872">
    <property type="entry name" value="Put_GTT3"/>
</dbReference>
<dbReference type="AlphaFoldDB" id="A0A0D0AVR1"/>
<evidence type="ECO:0000259" key="3">
    <source>
        <dbReference type="PROSITE" id="PS50800"/>
    </source>
</evidence>
<dbReference type="InterPro" id="IPR003034">
    <property type="entry name" value="SAP_dom"/>
</dbReference>
<keyword evidence="2" id="KW-0472">Membrane</keyword>
<dbReference type="EMBL" id="KN834814">
    <property type="protein sequence ID" value="KIK54595.1"/>
    <property type="molecule type" value="Genomic_DNA"/>
</dbReference>
<evidence type="ECO:0000313" key="5">
    <source>
        <dbReference type="Proteomes" id="UP000053593"/>
    </source>
</evidence>
<keyword evidence="2" id="KW-0812">Transmembrane</keyword>
<organism evidence="4 5">
    <name type="scientific">Collybiopsis luxurians FD-317 M1</name>
    <dbReference type="NCBI Taxonomy" id="944289"/>
    <lineage>
        <taxon>Eukaryota</taxon>
        <taxon>Fungi</taxon>
        <taxon>Dikarya</taxon>
        <taxon>Basidiomycota</taxon>
        <taxon>Agaricomycotina</taxon>
        <taxon>Agaricomycetes</taxon>
        <taxon>Agaricomycetidae</taxon>
        <taxon>Agaricales</taxon>
        <taxon>Marasmiineae</taxon>
        <taxon>Omphalotaceae</taxon>
        <taxon>Collybiopsis</taxon>
        <taxon>Collybiopsis luxurians</taxon>
    </lineage>
</organism>
<keyword evidence="5" id="KW-1185">Reference proteome</keyword>